<keyword evidence="2" id="KW-0680">Restriction system</keyword>
<keyword evidence="3" id="KW-0238">DNA-binding</keyword>
<dbReference type="Gene3D" id="3.90.220.20">
    <property type="entry name" value="DNA methylase specificity domains"/>
    <property type="match status" value="2"/>
</dbReference>
<evidence type="ECO:0000313" key="6">
    <source>
        <dbReference type="Proteomes" id="UP000593998"/>
    </source>
</evidence>
<dbReference type="AlphaFoldDB" id="A0A7L9J1R8"/>
<dbReference type="GO" id="GO:0003677">
    <property type="term" value="F:DNA binding"/>
    <property type="evidence" value="ECO:0007669"/>
    <property type="project" value="UniProtKB-KW"/>
</dbReference>
<dbReference type="PANTHER" id="PTHR30408:SF12">
    <property type="entry name" value="TYPE I RESTRICTION ENZYME MJAVIII SPECIFICITY SUBUNIT"/>
    <property type="match status" value="1"/>
</dbReference>
<dbReference type="PANTHER" id="PTHR30408">
    <property type="entry name" value="TYPE-1 RESTRICTION ENZYME ECOKI SPECIFICITY PROTEIN"/>
    <property type="match status" value="1"/>
</dbReference>
<dbReference type="RefSeq" id="WP_192911429.1">
    <property type="nucleotide sequence ID" value="NZ_CP062789.1"/>
</dbReference>
<dbReference type="GO" id="GO:0009307">
    <property type="term" value="P:DNA restriction-modification system"/>
    <property type="evidence" value="ECO:0007669"/>
    <property type="project" value="UniProtKB-KW"/>
</dbReference>
<dbReference type="GO" id="GO:0004519">
    <property type="term" value="F:endonuclease activity"/>
    <property type="evidence" value="ECO:0007669"/>
    <property type="project" value="UniProtKB-KW"/>
</dbReference>
<gene>
    <name evidence="5" type="ORF">IGS73_02305</name>
</gene>
<proteinExistence type="inferred from homology"/>
<accession>A0A7L9J1R8</accession>
<dbReference type="Pfam" id="PF01420">
    <property type="entry name" value="Methylase_S"/>
    <property type="match status" value="1"/>
</dbReference>
<keyword evidence="5" id="KW-0255">Endonuclease</keyword>
<dbReference type="InterPro" id="IPR044946">
    <property type="entry name" value="Restrct_endonuc_typeI_TRD_sf"/>
</dbReference>
<dbReference type="EMBL" id="CP062789">
    <property type="protein sequence ID" value="QOK23279.1"/>
    <property type="molecule type" value="Genomic_DNA"/>
</dbReference>
<dbReference type="InterPro" id="IPR000055">
    <property type="entry name" value="Restrct_endonuc_typeI_TRD"/>
</dbReference>
<reference evidence="5 6" key="1">
    <citation type="submission" date="2020-10" db="EMBL/GenBank/DDBJ databases">
        <title>Janibacter indicus TT2 genome sequence.</title>
        <authorList>
            <person name="Lee K."/>
            <person name="Ganzorig M."/>
        </authorList>
    </citation>
    <scope>NUCLEOTIDE SEQUENCE [LARGE SCALE GENOMIC DNA]</scope>
    <source>
        <strain evidence="5 6">TT2</strain>
    </source>
</reference>
<dbReference type="CDD" id="cd16961">
    <property type="entry name" value="RMtype1_S_TRD-CR_like"/>
    <property type="match status" value="1"/>
</dbReference>
<comment type="similarity">
    <text evidence="1">Belongs to the type-I restriction system S methylase family.</text>
</comment>
<evidence type="ECO:0000256" key="1">
    <source>
        <dbReference type="ARBA" id="ARBA00010923"/>
    </source>
</evidence>
<protein>
    <submittedName>
        <fullName evidence="5">Restriction endonuclease subunit S</fullName>
    </submittedName>
</protein>
<dbReference type="InterPro" id="IPR052021">
    <property type="entry name" value="Type-I_RS_S_subunit"/>
</dbReference>
<sequence>MNIEWVRVGDVLELQRRLVEPELDRDYVEIGVRSFGRGLFLKEPISGAEIGSKRVFAIEPNDLVVSNIFAWEGAVAVAGDEVAGTVGSHRFMTWTTTQDHVHVPFVAHFFASEAGLELLRAASPGSAGRNRTLSIKNLQDIKIPLPPIDEQRRIAAHLDAVDRHSRVPPNRRAPEVERALLSALFDSDAHTRELGDLATVTRGVTPILQSGGPGIVGQASVRWDGIDAARLKGVDASWESSRGPERRTQVGDLLLNSTGEGTIGRCGLVDSESVGLLTDSKVLTVRVGTEVLADYLALYLRSPHGQAAIEAVKGANTTKQTELGVQRALRLRVPDPSKEEQRRVVSAWAAAAVPLEKFDRAERHRSELISSLLPAARIEIFSAMR</sequence>
<evidence type="ECO:0000259" key="4">
    <source>
        <dbReference type="Pfam" id="PF01420"/>
    </source>
</evidence>
<dbReference type="SUPFAM" id="SSF116734">
    <property type="entry name" value="DNA methylase specificity domain"/>
    <property type="match status" value="2"/>
</dbReference>
<evidence type="ECO:0000256" key="3">
    <source>
        <dbReference type="ARBA" id="ARBA00023125"/>
    </source>
</evidence>
<evidence type="ECO:0000256" key="2">
    <source>
        <dbReference type="ARBA" id="ARBA00022747"/>
    </source>
</evidence>
<dbReference type="Proteomes" id="UP000593998">
    <property type="component" value="Chromosome"/>
</dbReference>
<name>A0A7L9J1R8_9MICO</name>
<keyword evidence="5" id="KW-0378">Hydrolase</keyword>
<feature type="domain" description="Type I restriction modification DNA specificity" evidence="4">
    <location>
        <begin position="5"/>
        <end position="163"/>
    </location>
</feature>
<dbReference type="REBASE" id="450803">
    <property type="entry name" value="S.JinTT2ORF2300P"/>
</dbReference>
<keyword evidence="5" id="KW-0540">Nuclease</keyword>
<evidence type="ECO:0000313" key="5">
    <source>
        <dbReference type="EMBL" id="QOK23279.1"/>
    </source>
</evidence>
<organism evidence="5 6">
    <name type="scientific">Janibacter indicus</name>
    <dbReference type="NCBI Taxonomy" id="857417"/>
    <lineage>
        <taxon>Bacteria</taxon>
        <taxon>Bacillati</taxon>
        <taxon>Actinomycetota</taxon>
        <taxon>Actinomycetes</taxon>
        <taxon>Micrococcales</taxon>
        <taxon>Intrasporangiaceae</taxon>
        <taxon>Janibacter</taxon>
    </lineage>
</organism>